<evidence type="ECO:0000256" key="4">
    <source>
        <dbReference type="ARBA" id="ARBA00022737"/>
    </source>
</evidence>
<dbReference type="InterPro" id="IPR003593">
    <property type="entry name" value="AAA+_ATPase"/>
</dbReference>
<keyword evidence="6" id="KW-0342">GTP-binding</keyword>
<dbReference type="PANTHER" id="PTHR43834:SF6">
    <property type="entry name" value="GTPASE DER"/>
    <property type="match status" value="1"/>
</dbReference>
<accession>A0A3B1B2R9</accession>
<dbReference type="InterPro" id="IPR027417">
    <property type="entry name" value="P-loop_NTPase"/>
</dbReference>
<evidence type="ECO:0000256" key="3">
    <source>
        <dbReference type="ARBA" id="ARBA00022517"/>
    </source>
</evidence>
<keyword evidence="4" id="KW-0677">Repeat</keyword>
<dbReference type="PRINTS" id="PR00326">
    <property type="entry name" value="GTP1OBG"/>
</dbReference>
<gene>
    <name evidence="10" type="ORF">MNBD_GAMMA25-1800</name>
</gene>
<evidence type="ECO:0000256" key="8">
    <source>
        <dbReference type="SAM" id="MobiDB-lite"/>
    </source>
</evidence>
<dbReference type="InterPro" id="IPR006073">
    <property type="entry name" value="GTP-bd"/>
</dbReference>
<reference evidence="10" key="1">
    <citation type="submission" date="2018-06" db="EMBL/GenBank/DDBJ databases">
        <authorList>
            <person name="Zhirakovskaya E."/>
        </authorList>
    </citation>
    <scope>NUCLEOTIDE SEQUENCE</scope>
</reference>
<dbReference type="GO" id="GO:0043022">
    <property type="term" value="F:ribosome binding"/>
    <property type="evidence" value="ECO:0007669"/>
    <property type="project" value="TreeGrafter"/>
</dbReference>
<comment type="similarity">
    <text evidence="1">Belongs to the TRAFAC class TrmE-Era-EngA-EngB-Septin-like GTPase superfamily. EngA (Der) GTPase family.</text>
</comment>
<dbReference type="FunFam" id="3.30.300.20:FF:000004">
    <property type="entry name" value="GTPase Der"/>
    <property type="match status" value="1"/>
</dbReference>
<proteinExistence type="inferred from homology"/>
<dbReference type="AlphaFoldDB" id="A0A3B1B2R9"/>
<dbReference type="InterPro" id="IPR016484">
    <property type="entry name" value="GTPase_Der"/>
</dbReference>
<dbReference type="NCBIfam" id="TIGR00231">
    <property type="entry name" value="small_GTP"/>
    <property type="match status" value="2"/>
</dbReference>
<evidence type="ECO:0000256" key="1">
    <source>
        <dbReference type="ARBA" id="ARBA00008279"/>
    </source>
</evidence>
<dbReference type="GO" id="GO:0042254">
    <property type="term" value="P:ribosome biogenesis"/>
    <property type="evidence" value="ECO:0007669"/>
    <property type="project" value="UniProtKB-KW"/>
</dbReference>
<dbReference type="FunFam" id="3.40.50.300:FF:000040">
    <property type="entry name" value="GTPase Der"/>
    <property type="match status" value="1"/>
</dbReference>
<dbReference type="NCBIfam" id="TIGR03594">
    <property type="entry name" value="GTPase_EngA"/>
    <property type="match status" value="1"/>
</dbReference>
<dbReference type="FunFam" id="3.40.50.300:FF:000057">
    <property type="entry name" value="GTPase Der"/>
    <property type="match status" value="1"/>
</dbReference>
<dbReference type="SMART" id="SM00382">
    <property type="entry name" value="AAA"/>
    <property type="match status" value="2"/>
</dbReference>
<dbReference type="InterPro" id="IPR005225">
    <property type="entry name" value="Small_GTP-bd"/>
</dbReference>
<dbReference type="PANTHER" id="PTHR43834">
    <property type="entry name" value="GTPASE DER"/>
    <property type="match status" value="1"/>
</dbReference>
<name>A0A3B1B2R9_9ZZZZ</name>
<dbReference type="InterPro" id="IPR032859">
    <property type="entry name" value="KH_dom-like"/>
</dbReference>
<feature type="region of interest" description="Disordered" evidence="8">
    <location>
        <begin position="435"/>
        <end position="465"/>
    </location>
</feature>
<dbReference type="SUPFAM" id="SSF52540">
    <property type="entry name" value="P-loop containing nucleoside triphosphate hydrolases"/>
    <property type="match status" value="2"/>
</dbReference>
<dbReference type="GO" id="GO:0005525">
    <property type="term" value="F:GTP binding"/>
    <property type="evidence" value="ECO:0007669"/>
    <property type="project" value="UniProtKB-KW"/>
</dbReference>
<dbReference type="Gene3D" id="3.30.300.20">
    <property type="match status" value="1"/>
</dbReference>
<dbReference type="Pfam" id="PF01926">
    <property type="entry name" value="MMR_HSR1"/>
    <property type="match status" value="2"/>
</dbReference>
<sequence length="465" mass="51754">MKPVIALVGRPNVGKSTLFNRLTKTRDALVADQPGLTRDRKFGEGKLGKHPYIVVDTGGLTGKTDGVEELMEEQSWLAIEQADSVLFLVEARNGLTPEDQYLAKRLRKTGKHLILVVNKIDGLDAEIVTAEFYNLGLGTPHGISSSHGRGVPALMEVVFDSMPQDESDEELNVASKGIKIAIIGRPNVGKSTLVNRMLGEERVVAYDLPGTTRDSIYLPFERDGQDYTLIDTAGVRRRSRVNEVVEKFSVIKALKAIEDSNVVIMLLDASEGITDQDANLLGFVLDAGRALVLAINKWDGLTHDQKDKVKRELDYKLPFLSFAKTHFISALHGSGVGDLYASVDRAYASAVKDFSTPELTRLLEELVIKHQPPLAKGRRIKLRYAHQGGINPPIIVIHGNQTSAVPDAYRRYLINAFLKYLKLEGTPMRLEFKSGKNPFAGRKNKLTSRQMEKRRRLRKFTSRKN</sequence>
<feature type="domain" description="EngA-type G" evidence="9">
    <location>
        <begin position="3"/>
        <end position="166"/>
    </location>
</feature>
<evidence type="ECO:0000256" key="5">
    <source>
        <dbReference type="ARBA" id="ARBA00022741"/>
    </source>
</evidence>
<keyword evidence="5" id="KW-0547">Nucleotide-binding</keyword>
<dbReference type="Gene3D" id="3.40.50.300">
    <property type="entry name" value="P-loop containing nucleotide triphosphate hydrolases"/>
    <property type="match status" value="2"/>
</dbReference>
<keyword evidence="3" id="KW-0690">Ribosome biogenesis</keyword>
<evidence type="ECO:0000313" key="10">
    <source>
        <dbReference type="EMBL" id="VAX06314.1"/>
    </source>
</evidence>
<dbReference type="CDD" id="cd01895">
    <property type="entry name" value="EngA2"/>
    <property type="match status" value="1"/>
</dbReference>
<evidence type="ECO:0000256" key="2">
    <source>
        <dbReference type="ARBA" id="ARBA00020953"/>
    </source>
</evidence>
<organism evidence="10">
    <name type="scientific">hydrothermal vent metagenome</name>
    <dbReference type="NCBI Taxonomy" id="652676"/>
    <lineage>
        <taxon>unclassified sequences</taxon>
        <taxon>metagenomes</taxon>
        <taxon>ecological metagenomes</taxon>
    </lineage>
</organism>
<evidence type="ECO:0000259" key="9">
    <source>
        <dbReference type="PROSITE" id="PS51712"/>
    </source>
</evidence>
<dbReference type="CDD" id="cd01894">
    <property type="entry name" value="EngA1"/>
    <property type="match status" value="1"/>
</dbReference>
<dbReference type="InterPro" id="IPR015946">
    <property type="entry name" value="KH_dom-like_a/b"/>
</dbReference>
<dbReference type="EMBL" id="UOFY01000008">
    <property type="protein sequence ID" value="VAX06314.1"/>
    <property type="molecule type" value="Genomic_DNA"/>
</dbReference>
<evidence type="ECO:0000256" key="6">
    <source>
        <dbReference type="ARBA" id="ARBA00023134"/>
    </source>
</evidence>
<dbReference type="PIRSF" id="PIRSF006485">
    <property type="entry name" value="GTP-binding_EngA"/>
    <property type="match status" value="1"/>
</dbReference>
<feature type="compositionally biased region" description="Basic residues" evidence="8">
    <location>
        <begin position="442"/>
        <end position="465"/>
    </location>
</feature>
<evidence type="ECO:0000256" key="7">
    <source>
        <dbReference type="ARBA" id="ARBA00032345"/>
    </source>
</evidence>
<dbReference type="InterPro" id="IPR031166">
    <property type="entry name" value="G_ENGA"/>
</dbReference>
<dbReference type="Pfam" id="PF14714">
    <property type="entry name" value="KH_dom-like"/>
    <property type="match status" value="1"/>
</dbReference>
<feature type="domain" description="EngA-type G" evidence="9">
    <location>
        <begin position="178"/>
        <end position="351"/>
    </location>
</feature>
<dbReference type="HAMAP" id="MF_00195">
    <property type="entry name" value="GTPase_Der"/>
    <property type="match status" value="1"/>
</dbReference>
<protein>
    <recommendedName>
        <fullName evidence="2">GTPase Der</fullName>
    </recommendedName>
    <alternativeName>
        <fullName evidence="7">GTP-binding protein EngA</fullName>
    </alternativeName>
</protein>
<dbReference type="PROSITE" id="PS51712">
    <property type="entry name" value="G_ENGA"/>
    <property type="match status" value="2"/>
</dbReference>